<reference evidence="1 2" key="1">
    <citation type="submission" date="2017-11" db="EMBL/GenBank/DDBJ databases">
        <title>Genome sequencing of Prevotella intermedia KCOM 1653.</title>
        <authorList>
            <person name="Kook J.-K."/>
            <person name="Park S.-N."/>
            <person name="Lim Y.K."/>
        </authorList>
    </citation>
    <scope>NUCLEOTIDE SEQUENCE [LARGE SCALE GENOMIC DNA]</scope>
    <source>
        <strain evidence="1 2">KCOM 1653</strain>
    </source>
</reference>
<evidence type="ECO:0000313" key="1">
    <source>
        <dbReference type="EMBL" id="PIK19235.1"/>
    </source>
</evidence>
<dbReference type="Proteomes" id="UP000230046">
    <property type="component" value="Unassembled WGS sequence"/>
</dbReference>
<dbReference type="EMBL" id="PEKN01000002">
    <property type="protein sequence ID" value="PIK19235.1"/>
    <property type="molecule type" value="Genomic_DNA"/>
</dbReference>
<sequence length="150" mass="17568">MQKAFLALPNLSFYNAQCRVGMRLIAFLAPSIRCVHLENLDKIETSRIASIEFANSLDFVKKVLKKNDNFDFALRKRLFWTAKQPLLPCKTYAFGMQNNRFYNALIYRMLDDRHACEKYLHFIACLSCISVLPEPPITQKRKTITVLRFR</sequence>
<evidence type="ECO:0000313" key="2">
    <source>
        <dbReference type="Proteomes" id="UP000230046"/>
    </source>
</evidence>
<gene>
    <name evidence="1" type="ORF">CTI18_09730</name>
</gene>
<organism evidence="1 2">
    <name type="scientific">Prevotella intermedia</name>
    <dbReference type="NCBI Taxonomy" id="28131"/>
    <lineage>
        <taxon>Bacteria</taxon>
        <taxon>Pseudomonadati</taxon>
        <taxon>Bacteroidota</taxon>
        <taxon>Bacteroidia</taxon>
        <taxon>Bacteroidales</taxon>
        <taxon>Prevotellaceae</taxon>
        <taxon>Prevotella</taxon>
    </lineage>
</organism>
<accession>A0A2G8I6V3</accession>
<comment type="caution">
    <text evidence="1">The sequence shown here is derived from an EMBL/GenBank/DDBJ whole genome shotgun (WGS) entry which is preliminary data.</text>
</comment>
<dbReference type="AlphaFoldDB" id="A0A2G8I6V3"/>
<protein>
    <submittedName>
        <fullName evidence="1">Uncharacterized protein</fullName>
    </submittedName>
</protein>
<proteinExistence type="predicted"/>
<name>A0A2G8I6V3_PREIN</name>